<evidence type="ECO:0000256" key="3">
    <source>
        <dbReference type="ARBA" id="ARBA00022475"/>
    </source>
</evidence>
<dbReference type="EMBL" id="MODZ01000004">
    <property type="protein sequence ID" value="OIJ36283.1"/>
    <property type="molecule type" value="Genomic_DNA"/>
</dbReference>
<evidence type="ECO:0000256" key="4">
    <source>
        <dbReference type="ARBA" id="ARBA00022729"/>
    </source>
</evidence>
<evidence type="ECO:0000313" key="10">
    <source>
        <dbReference type="EMBL" id="QQC60076.1"/>
    </source>
</evidence>
<keyword evidence="4 7" id="KW-0732">Signal</keyword>
<dbReference type="Proteomes" id="UP000595221">
    <property type="component" value="Chromosome"/>
</dbReference>
<dbReference type="Proteomes" id="UP000179540">
    <property type="component" value="Unassembled WGS sequence"/>
</dbReference>
<keyword evidence="3" id="KW-1003">Cell membrane</keyword>
<evidence type="ECO:0000313" key="9">
    <source>
        <dbReference type="EMBL" id="OIJ36283.1"/>
    </source>
</evidence>
<dbReference type="InterPro" id="IPR050957">
    <property type="entry name" value="BMP_lipoprotein"/>
</dbReference>
<dbReference type="CDD" id="cd06354">
    <property type="entry name" value="PBP1_PrnA-like"/>
    <property type="match status" value="1"/>
</dbReference>
<evidence type="ECO:0000256" key="2">
    <source>
        <dbReference type="ARBA" id="ARBA00008610"/>
    </source>
</evidence>
<dbReference type="SUPFAM" id="SSF53822">
    <property type="entry name" value="Periplasmic binding protein-like I"/>
    <property type="match status" value="1"/>
</dbReference>
<reference evidence="10 12" key="2">
    <citation type="submission" date="2020-12" db="EMBL/GenBank/DDBJ databases">
        <title>FDA dAtabase for Regulatory Grade micrObial Sequences (FDA-ARGOS): Supporting development and validation of Infectious Disease Dx tests.</title>
        <authorList>
            <person name="Sproer C."/>
            <person name="Gronow S."/>
            <person name="Severitt S."/>
            <person name="Schroder I."/>
            <person name="Tallon L."/>
            <person name="Sadzewicz L."/>
            <person name="Zhao X."/>
            <person name="Boylan J."/>
            <person name="Ott S."/>
            <person name="Bowen H."/>
            <person name="Vavikolanu K."/>
            <person name="Mehta A."/>
            <person name="Aluvathingal J."/>
            <person name="Nadendla S."/>
            <person name="Lowell S."/>
            <person name="Myers T."/>
            <person name="Yan Y."/>
            <person name="Sichtig H."/>
        </authorList>
    </citation>
    <scope>NUCLEOTIDE SEQUENCE [LARGE SCALE GENOMIC DNA]</scope>
    <source>
        <strain evidence="10 12">FDAARGOS_1001</strain>
    </source>
</reference>
<accession>A0A1S2N0R3</accession>
<protein>
    <submittedName>
        <fullName evidence="9">BMP family ABC transporter substrate-binding protein</fullName>
    </submittedName>
</protein>
<dbReference type="InterPro" id="IPR003760">
    <property type="entry name" value="PnrA-like"/>
</dbReference>
<evidence type="ECO:0000256" key="1">
    <source>
        <dbReference type="ARBA" id="ARBA00004193"/>
    </source>
</evidence>
<dbReference type="OrthoDB" id="9784230at2"/>
<dbReference type="EMBL" id="CP066078">
    <property type="protein sequence ID" value="QQC60076.1"/>
    <property type="molecule type" value="Genomic_DNA"/>
</dbReference>
<dbReference type="Pfam" id="PF02608">
    <property type="entry name" value="Bmp"/>
    <property type="match status" value="1"/>
</dbReference>
<proteinExistence type="inferred from homology"/>
<dbReference type="RefSeq" id="WP_075514553.1">
    <property type="nucleotide sequence ID" value="NZ_CP066078.1"/>
</dbReference>
<dbReference type="InterPro" id="IPR028082">
    <property type="entry name" value="Peripla_BP_I"/>
</dbReference>
<feature type="chain" id="PRO_5038219894" evidence="7">
    <location>
        <begin position="37"/>
        <end position="375"/>
    </location>
</feature>
<comment type="subcellular location">
    <subcellularLocation>
        <location evidence="1">Cell membrane</location>
        <topology evidence="1">Lipid-anchor</topology>
    </subcellularLocation>
</comment>
<dbReference type="AlphaFoldDB" id="A0A1S2N0R3"/>
<name>A0A1S2N0R3_9MICC</name>
<sequence>MPVVPARPRTAARTRPVRAAALLGTAALLLAGCAPAPPEDSDIASDHADYTGCIVSDSGGFDDRSFNQNSYEGVMKTKDDYGIKTKAAESQAVTDFEPNINSMLQGGCNLTVTIGFNIADQTKAAAEAHPDRHFAIVDDDSIQLPNVRPIIYNTSQAAYLAGYLAAGTTKTGKVATFGGMEIPTVTIFMDGFAQGVAHYNQVHHTDVKLLGWDAQKQTGSFTGDFEDTGKGKTTAQNFLNEGADIVMPVAGPVGNGAVDAVTGYNADEPEDPARIIWVDSDGYETLASGQEYVLTSVIKKMGAAVENAFVDDMDGKFTNTPYVGTLENDGVGLAPFHDQASQVPQQLQDELDELKKQIIDGTVDADSAASPKTKN</sequence>
<evidence type="ECO:0000256" key="7">
    <source>
        <dbReference type="SAM" id="SignalP"/>
    </source>
</evidence>
<dbReference type="PROSITE" id="PS51257">
    <property type="entry name" value="PROKAR_LIPOPROTEIN"/>
    <property type="match status" value="1"/>
</dbReference>
<organism evidence="9 11">
    <name type="scientific">Rothia kristinae</name>
    <dbReference type="NCBI Taxonomy" id="37923"/>
    <lineage>
        <taxon>Bacteria</taxon>
        <taxon>Bacillati</taxon>
        <taxon>Actinomycetota</taxon>
        <taxon>Actinomycetes</taxon>
        <taxon>Micrococcales</taxon>
        <taxon>Micrococcaceae</taxon>
        <taxon>Rothia</taxon>
    </lineage>
</organism>
<evidence type="ECO:0000259" key="8">
    <source>
        <dbReference type="Pfam" id="PF02608"/>
    </source>
</evidence>
<feature type="domain" description="ABC transporter substrate-binding protein PnrA-like" evidence="8">
    <location>
        <begin position="55"/>
        <end position="361"/>
    </location>
</feature>
<evidence type="ECO:0000256" key="5">
    <source>
        <dbReference type="ARBA" id="ARBA00023136"/>
    </source>
</evidence>
<reference evidence="9 11" key="1">
    <citation type="submission" date="2016-10" db="EMBL/GenBank/DDBJ databases">
        <title>Draft genome sequence of strain LCT isolated from the Shenzhou X spacecraft of China.</title>
        <authorList>
            <person name="Huang B."/>
        </authorList>
    </citation>
    <scope>NUCLEOTIDE SEQUENCE [LARGE SCALE GENOMIC DNA]</scope>
    <source>
        <strain evidence="9 11">LCT-H5</strain>
    </source>
</reference>
<dbReference type="Gene3D" id="3.40.50.2300">
    <property type="match status" value="2"/>
</dbReference>
<keyword evidence="5" id="KW-0472">Membrane</keyword>
<keyword evidence="6" id="KW-0449">Lipoprotein</keyword>
<evidence type="ECO:0000313" key="11">
    <source>
        <dbReference type="Proteomes" id="UP000179540"/>
    </source>
</evidence>
<evidence type="ECO:0000313" key="12">
    <source>
        <dbReference type="Proteomes" id="UP000595221"/>
    </source>
</evidence>
<evidence type="ECO:0000256" key="6">
    <source>
        <dbReference type="ARBA" id="ARBA00023288"/>
    </source>
</evidence>
<dbReference type="PANTHER" id="PTHR34296">
    <property type="entry name" value="TRANSCRIPTIONAL ACTIVATOR PROTEIN MED"/>
    <property type="match status" value="1"/>
</dbReference>
<comment type="similarity">
    <text evidence="2">Belongs to the BMP lipoprotein family.</text>
</comment>
<feature type="signal peptide" evidence="7">
    <location>
        <begin position="1"/>
        <end position="36"/>
    </location>
</feature>
<gene>
    <name evidence="9" type="ORF">BK826_04390</name>
    <name evidence="10" type="ORF">I6H58_03805</name>
</gene>
<dbReference type="PANTHER" id="PTHR34296:SF2">
    <property type="entry name" value="ABC TRANSPORTER GUANOSINE-BINDING PROTEIN NUPN"/>
    <property type="match status" value="1"/>
</dbReference>
<dbReference type="GO" id="GO:0005886">
    <property type="term" value="C:plasma membrane"/>
    <property type="evidence" value="ECO:0007669"/>
    <property type="project" value="UniProtKB-SubCell"/>
</dbReference>